<evidence type="ECO:0000313" key="3">
    <source>
        <dbReference type="Proteomes" id="UP001610728"/>
    </source>
</evidence>
<feature type="compositionally biased region" description="Basic residues" evidence="1">
    <location>
        <begin position="430"/>
        <end position="440"/>
    </location>
</feature>
<evidence type="ECO:0000313" key="2">
    <source>
        <dbReference type="EMBL" id="KAL2888044.1"/>
    </source>
</evidence>
<comment type="caution">
    <text evidence="2">The sequence shown here is derived from an EMBL/GenBank/DDBJ whole genome shotgun (WGS) entry which is preliminary data.</text>
</comment>
<name>A0ABR4MID7_9PEZI</name>
<evidence type="ECO:0000256" key="1">
    <source>
        <dbReference type="SAM" id="MobiDB-lite"/>
    </source>
</evidence>
<sequence length="457" mass="51715">MQPTRPEYQSRSAYHSDSRPHDSFHDLPDHHQALQHSHHEHSYYHQTPLQHHQQAPSHNHHKPQFHPSLKAKNNDPRNSVDFLTGRDTATARANSSASAISTENSHSPSVSPRYNLSSVNHSSTSYFPTAESQAIAHAGEHSKSHTNSVSLPSCKNLLDKVDKSMSFSAPRPGYSHGDSIPPSSYGHPHAAAAAPRYSYPPSAPDSSFVAANCPQAGKYVSFGQSLPPDHPKHPMYHRYLEQNQQQQGQQQGQQQYHQTAHYQYQKHPYHNNGVAHPPNFSQPSYAASGAPPSQRQHSHSREQRGSKPRYNKEYTPEQIHFCLYTFIDKKLSWNETLDRYNKLFPSDQNRGTAGLQGVMYRENKVFPCTDKDGNLIYNPTTERFETSSFPIRSQGDKIGLLDRYPDAAIGYSWVDDADKERIWDIGMRQKKQRMQARQRQRAMDSLPSPLSSPGAQT</sequence>
<feature type="region of interest" description="Disordered" evidence="1">
    <location>
        <begin position="268"/>
        <end position="312"/>
    </location>
</feature>
<dbReference type="Proteomes" id="UP001610728">
    <property type="component" value="Unassembled WGS sequence"/>
</dbReference>
<feature type="compositionally biased region" description="Polar residues" evidence="1">
    <location>
        <begin position="448"/>
        <end position="457"/>
    </location>
</feature>
<feature type="compositionally biased region" description="Basic and acidic residues" evidence="1">
    <location>
        <begin position="299"/>
        <end position="312"/>
    </location>
</feature>
<keyword evidence="3" id="KW-1185">Reference proteome</keyword>
<gene>
    <name evidence="2" type="ORF">HOO65_040381</name>
</gene>
<dbReference type="EMBL" id="JABSNW010000004">
    <property type="protein sequence ID" value="KAL2888044.1"/>
    <property type="molecule type" value="Genomic_DNA"/>
</dbReference>
<feature type="compositionally biased region" description="Basic and acidic residues" evidence="1">
    <location>
        <begin position="14"/>
        <end position="32"/>
    </location>
</feature>
<feature type="compositionally biased region" description="Polar residues" evidence="1">
    <location>
        <begin position="103"/>
        <end position="116"/>
    </location>
</feature>
<feature type="compositionally biased region" description="Polar residues" evidence="1">
    <location>
        <begin position="47"/>
        <end position="57"/>
    </location>
</feature>
<feature type="region of interest" description="Disordered" evidence="1">
    <location>
        <begin position="430"/>
        <end position="457"/>
    </location>
</feature>
<accession>A0ABR4MID7</accession>
<protein>
    <submittedName>
        <fullName evidence="2">Uncharacterized protein</fullName>
    </submittedName>
</protein>
<feature type="region of interest" description="Disordered" evidence="1">
    <location>
        <begin position="170"/>
        <end position="206"/>
    </location>
</feature>
<dbReference type="RefSeq" id="XP_070859224.1">
    <property type="nucleotide sequence ID" value="XM_071002813.1"/>
</dbReference>
<feature type="compositionally biased region" description="Polar residues" evidence="1">
    <location>
        <begin position="1"/>
        <end position="13"/>
    </location>
</feature>
<dbReference type="GeneID" id="98118157"/>
<reference evidence="2 3" key="1">
    <citation type="submission" date="2020-05" db="EMBL/GenBank/DDBJ databases">
        <title>Ceratocystis lukuohia genome.</title>
        <authorList>
            <person name="Harrington T.C."/>
            <person name="Kim K."/>
            <person name="Mayers C.G."/>
        </authorList>
    </citation>
    <scope>NUCLEOTIDE SEQUENCE [LARGE SCALE GENOMIC DNA]</scope>
    <source>
        <strain evidence="2 3">C4212</strain>
    </source>
</reference>
<feature type="compositionally biased region" description="Low complexity" evidence="1">
    <location>
        <begin position="88"/>
        <end position="102"/>
    </location>
</feature>
<proteinExistence type="predicted"/>
<feature type="compositionally biased region" description="Low complexity" evidence="1">
    <location>
        <begin position="181"/>
        <end position="206"/>
    </location>
</feature>
<organism evidence="2 3">
    <name type="scientific">Ceratocystis lukuohia</name>
    <dbReference type="NCBI Taxonomy" id="2019550"/>
    <lineage>
        <taxon>Eukaryota</taxon>
        <taxon>Fungi</taxon>
        <taxon>Dikarya</taxon>
        <taxon>Ascomycota</taxon>
        <taxon>Pezizomycotina</taxon>
        <taxon>Sordariomycetes</taxon>
        <taxon>Hypocreomycetidae</taxon>
        <taxon>Microascales</taxon>
        <taxon>Ceratocystidaceae</taxon>
        <taxon>Ceratocystis</taxon>
    </lineage>
</organism>
<feature type="compositionally biased region" description="Polar residues" evidence="1">
    <location>
        <begin position="279"/>
        <end position="295"/>
    </location>
</feature>
<feature type="region of interest" description="Disordered" evidence="1">
    <location>
        <begin position="1"/>
        <end position="116"/>
    </location>
</feature>